<evidence type="ECO:0000256" key="1">
    <source>
        <dbReference type="SAM" id="MobiDB-lite"/>
    </source>
</evidence>
<name>A0ABV3IM52_9ACTN</name>
<protein>
    <submittedName>
        <fullName evidence="2">Crosslink repair DNA glycosylase YcaQ family protein</fullName>
    </submittedName>
</protein>
<accession>A0ABV3IM52</accession>
<feature type="region of interest" description="Disordered" evidence="1">
    <location>
        <begin position="224"/>
        <end position="276"/>
    </location>
</feature>
<reference evidence="2 3" key="1">
    <citation type="submission" date="2024-06" db="EMBL/GenBank/DDBJ databases">
        <title>The Natural Products Discovery Center: Release of the First 8490 Sequenced Strains for Exploring Actinobacteria Biosynthetic Diversity.</title>
        <authorList>
            <person name="Kalkreuter E."/>
            <person name="Kautsar S.A."/>
            <person name="Yang D."/>
            <person name="Bader C.D."/>
            <person name="Teijaro C.N."/>
            <person name="Fluegel L."/>
            <person name="Davis C.M."/>
            <person name="Simpson J.R."/>
            <person name="Lauterbach L."/>
            <person name="Steele A.D."/>
            <person name="Gui C."/>
            <person name="Meng S."/>
            <person name="Li G."/>
            <person name="Viehrig K."/>
            <person name="Ye F."/>
            <person name="Su P."/>
            <person name="Kiefer A.F."/>
            <person name="Nichols A."/>
            <person name="Cepeda A.J."/>
            <person name="Yan W."/>
            <person name="Fan B."/>
            <person name="Jiang Y."/>
            <person name="Adhikari A."/>
            <person name="Zheng C.-J."/>
            <person name="Schuster L."/>
            <person name="Cowan T.M."/>
            <person name="Smanski M.J."/>
            <person name="Chevrette M.G."/>
            <person name="De Carvalho L.P.S."/>
            <person name="Shen B."/>
        </authorList>
    </citation>
    <scope>NUCLEOTIDE SEQUENCE [LARGE SCALE GENOMIC DNA]</scope>
    <source>
        <strain evidence="2 3">NPDC053791</strain>
    </source>
</reference>
<dbReference type="PANTHER" id="PTHR38479">
    <property type="entry name" value="LMO0824 PROTEIN"/>
    <property type="match status" value="1"/>
</dbReference>
<proteinExistence type="predicted"/>
<dbReference type="EMBL" id="JBFASG010000001">
    <property type="protein sequence ID" value="MEV4921328.1"/>
    <property type="molecule type" value="Genomic_DNA"/>
</dbReference>
<dbReference type="Pfam" id="PF06224">
    <property type="entry name" value="AlkZ-like"/>
    <property type="match status" value="1"/>
</dbReference>
<evidence type="ECO:0000313" key="2">
    <source>
        <dbReference type="EMBL" id="MEV4921328.1"/>
    </source>
</evidence>
<sequence>MKTVQEVADALIGLHATDPATVFLAAAARIHAPTTAAIDAALYDTGDLARIRCIRRTMFVLPASLALAARAVTVKDAQRKLCQELGWEAARYAAVQESVLATLAARGQATAAELAVDVPALREQIVTFPGKSYESRRRAGAPVLGALAAEGRSRRSRPADSWTSAQFRWAPATPLPRLPAAEAKTELARRYVSAFGPVTAGDLKWWTGWTLTDTRKALAATGAQEVALDEGTDRPPPPGRPRPWGPYRHPHRGRSPDRLPRQNPCHPLLPHPTGTPAVFRASHKRLTGSAGCGAEGCPTF</sequence>
<dbReference type="RefSeq" id="WP_366086228.1">
    <property type="nucleotide sequence ID" value="NZ_JBFASG010000001.1"/>
</dbReference>
<feature type="compositionally biased region" description="Pro residues" evidence="1">
    <location>
        <begin position="234"/>
        <end position="244"/>
    </location>
</feature>
<dbReference type="InterPro" id="IPR009351">
    <property type="entry name" value="AlkZ-like"/>
</dbReference>
<organism evidence="2 3">
    <name type="scientific">Streptomyces roseoverticillatus</name>
    <dbReference type="NCBI Taxonomy" id="66429"/>
    <lineage>
        <taxon>Bacteria</taxon>
        <taxon>Bacillati</taxon>
        <taxon>Actinomycetota</taxon>
        <taxon>Actinomycetes</taxon>
        <taxon>Kitasatosporales</taxon>
        <taxon>Streptomycetaceae</taxon>
        <taxon>Streptomyces</taxon>
    </lineage>
</organism>
<dbReference type="PANTHER" id="PTHR38479:SF2">
    <property type="entry name" value="WINGED HELIX DNA-BINDING DOMAIN-CONTAINING PROTEIN"/>
    <property type="match status" value="1"/>
</dbReference>
<keyword evidence="3" id="KW-1185">Reference proteome</keyword>
<comment type="caution">
    <text evidence="2">The sequence shown here is derived from an EMBL/GenBank/DDBJ whole genome shotgun (WGS) entry which is preliminary data.</text>
</comment>
<dbReference type="Proteomes" id="UP001552479">
    <property type="component" value="Unassembled WGS sequence"/>
</dbReference>
<gene>
    <name evidence="2" type="ORF">AB0L03_00475</name>
</gene>
<evidence type="ECO:0000313" key="3">
    <source>
        <dbReference type="Proteomes" id="UP001552479"/>
    </source>
</evidence>